<comment type="caution">
    <text evidence="1">The sequence shown here is derived from an EMBL/GenBank/DDBJ whole genome shotgun (WGS) entry which is preliminary data.</text>
</comment>
<dbReference type="Proteomes" id="UP000596902">
    <property type="component" value="Unassembled WGS sequence"/>
</dbReference>
<gene>
    <name evidence="1" type="ORF">GT037_008913</name>
</gene>
<keyword evidence="2" id="KW-1185">Reference proteome</keyword>
<dbReference type="RefSeq" id="XP_038783305.1">
    <property type="nucleotide sequence ID" value="XM_038933960.1"/>
</dbReference>
<reference evidence="1" key="2">
    <citation type="submission" date="2020-08" db="EMBL/GenBank/DDBJ databases">
        <title>Draft Genome Sequence of Cumin Blight Pathogen Alternaria burnsii.</title>
        <authorList>
            <person name="Feng Z."/>
        </authorList>
    </citation>
    <scope>NUCLEOTIDE SEQUENCE</scope>
    <source>
        <strain evidence="1">CBS107.38</strain>
    </source>
</reference>
<dbReference type="InterPro" id="IPR038883">
    <property type="entry name" value="AN11006-like"/>
</dbReference>
<evidence type="ECO:0000313" key="1">
    <source>
        <dbReference type="EMBL" id="KAF7672962.1"/>
    </source>
</evidence>
<dbReference type="OrthoDB" id="4790878at2759"/>
<dbReference type="PANTHER" id="PTHR42085">
    <property type="entry name" value="F-BOX DOMAIN-CONTAINING PROTEIN"/>
    <property type="match status" value="1"/>
</dbReference>
<reference evidence="1" key="1">
    <citation type="submission" date="2020-01" db="EMBL/GenBank/DDBJ databases">
        <authorList>
            <person name="Feng Z.H.Z."/>
        </authorList>
    </citation>
    <scope>NUCLEOTIDE SEQUENCE</scope>
    <source>
        <strain evidence="1">CBS107.38</strain>
    </source>
</reference>
<evidence type="ECO:0000313" key="2">
    <source>
        <dbReference type="Proteomes" id="UP000596902"/>
    </source>
</evidence>
<proteinExistence type="predicted"/>
<accession>A0A8H7B0B1</accession>
<dbReference type="PANTHER" id="PTHR42085:SF1">
    <property type="entry name" value="F-BOX DOMAIN-CONTAINING PROTEIN"/>
    <property type="match status" value="1"/>
</dbReference>
<dbReference type="AlphaFoldDB" id="A0A8H7B0B1"/>
<protein>
    <submittedName>
        <fullName evidence="1">Uncharacterized protein</fullName>
    </submittedName>
</protein>
<name>A0A8H7B0B1_9PLEO</name>
<sequence length="303" mass="34999">MASDSPFLRLLPAEIRNAIYELALTAPEPLRCFDPVVWDDYNPNKKRHYLYFRVTSTNSLDEPAFDVDPVEYNQFKYVSKELHAETVGLELKYNDIMFRVSKKSENATSFLLLNRWLSTIPVAKRSWIKTINIRMETKGCHPPHKMPEDAHTIARLTRLCNDNPLMIVKYHLPKWRVILDHRYYIANLPGTCPILTTPTAICFISDAADVYSYIRGEGVEKLYPGPPFKVGPMLFARRWREIPGVDLADLQAKNLTYFPDVPEGTHIPFIKKDLTWAAHGEVVPEAEQWIGYKYAKDWVENGI</sequence>
<dbReference type="EMBL" id="JAAABM010000014">
    <property type="protein sequence ID" value="KAF7672962.1"/>
    <property type="molecule type" value="Genomic_DNA"/>
</dbReference>
<dbReference type="GeneID" id="62207138"/>
<organism evidence="1 2">
    <name type="scientific">Alternaria burnsii</name>
    <dbReference type="NCBI Taxonomy" id="1187904"/>
    <lineage>
        <taxon>Eukaryota</taxon>
        <taxon>Fungi</taxon>
        <taxon>Dikarya</taxon>
        <taxon>Ascomycota</taxon>
        <taxon>Pezizomycotina</taxon>
        <taxon>Dothideomycetes</taxon>
        <taxon>Pleosporomycetidae</taxon>
        <taxon>Pleosporales</taxon>
        <taxon>Pleosporineae</taxon>
        <taxon>Pleosporaceae</taxon>
        <taxon>Alternaria</taxon>
        <taxon>Alternaria sect. Alternaria</taxon>
    </lineage>
</organism>